<dbReference type="Proteomes" id="UP000181951">
    <property type="component" value="Unassembled WGS sequence"/>
</dbReference>
<accession>A0A1H8TE01</accession>
<evidence type="ECO:0000313" key="2">
    <source>
        <dbReference type="Proteomes" id="UP000181951"/>
    </source>
</evidence>
<sequence>MITQGVKITTRCHDCGGELTRDVGQFTERGQVRWGIEGQCQNCPNAWCEQGSGATPEEIREALLAQQGPARLRLAGPEPSMVPVLRALRELHGLSLAQARAMAHELRTTGLTGTLVEMECVAAGLRRRSVAVTIETAAG</sequence>
<dbReference type="EMBL" id="FODD01000051">
    <property type="protein sequence ID" value="SEO88718.1"/>
    <property type="molecule type" value="Genomic_DNA"/>
</dbReference>
<dbReference type="RefSeq" id="WP_245791739.1">
    <property type="nucleotide sequence ID" value="NZ_FODD01000051.1"/>
</dbReference>
<evidence type="ECO:0000313" key="1">
    <source>
        <dbReference type="EMBL" id="SEO88718.1"/>
    </source>
</evidence>
<dbReference type="AlphaFoldDB" id="A0A1H8TE01"/>
<organism evidence="1 2">
    <name type="scientific">Actinacidiphila rubida</name>
    <dbReference type="NCBI Taxonomy" id="310780"/>
    <lineage>
        <taxon>Bacteria</taxon>
        <taxon>Bacillati</taxon>
        <taxon>Actinomycetota</taxon>
        <taxon>Actinomycetes</taxon>
        <taxon>Kitasatosporales</taxon>
        <taxon>Streptomycetaceae</taxon>
        <taxon>Actinacidiphila</taxon>
    </lineage>
</organism>
<proteinExistence type="predicted"/>
<protein>
    <submittedName>
        <fullName evidence="1">Uncharacterized protein</fullName>
    </submittedName>
</protein>
<reference evidence="1 2" key="1">
    <citation type="submission" date="2016-10" db="EMBL/GenBank/DDBJ databases">
        <authorList>
            <person name="de Groot N.N."/>
        </authorList>
    </citation>
    <scope>NUCLEOTIDE SEQUENCE [LARGE SCALE GENOMIC DNA]</scope>
    <source>
        <strain evidence="1 2">CGMCC 4.2026</strain>
    </source>
</reference>
<keyword evidence="2" id="KW-1185">Reference proteome</keyword>
<name>A0A1H8TE01_9ACTN</name>
<gene>
    <name evidence="1" type="ORF">SAMN05216267_105124</name>
</gene>